<protein>
    <submittedName>
        <fullName evidence="2">Curli production assembly/transport component CsgG domain protein</fullName>
    </submittedName>
</protein>
<sequence length="135" mass="14959">MVPPLERLAESLSTVTYFGVKRRVIVLTFTSPDGSKNPYGGIVSEKLTTELVKKNTFTMLDRIVNERILKEKSLSLESPQDITTLRNIGEALQLDMIVTGIISPYQNGVFVNARLIDIKSGTISKAEEVYVLIDG</sequence>
<dbReference type="AlphaFoldDB" id="A0A2P2E508"/>
<keyword evidence="3" id="KW-1185">Reference proteome</keyword>
<gene>
    <name evidence="2" type="ORF">LPTSP4_34920</name>
</gene>
<evidence type="ECO:0000313" key="2">
    <source>
        <dbReference type="EMBL" id="GBF51954.1"/>
    </source>
</evidence>
<accession>A0A2P2E508</accession>
<dbReference type="EMBL" id="BFBB01000009">
    <property type="protein sequence ID" value="GBF51954.1"/>
    <property type="molecule type" value="Genomic_DNA"/>
</dbReference>
<feature type="domain" description="FlgO" evidence="1">
    <location>
        <begin position="20"/>
        <end position="131"/>
    </location>
</feature>
<dbReference type="Gene3D" id="3.40.50.10610">
    <property type="entry name" value="ABC-type transport auxiliary lipoprotein component"/>
    <property type="match status" value="1"/>
</dbReference>
<organism evidence="2 3">
    <name type="scientific">Leptospira ryugenii</name>
    <dbReference type="NCBI Taxonomy" id="1917863"/>
    <lineage>
        <taxon>Bacteria</taxon>
        <taxon>Pseudomonadati</taxon>
        <taxon>Spirochaetota</taxon>
        <taxon>Spirochaetia</taxon>
        <taxon>Leptospirales</taxon>
        <taxon>Leptospiraceae</taxon>
        <taxon>Leptospira</taxon>
    </lineage>
</organism>
<dbReference type="Proteomes" id="UP000245133">
    <property type="component" value="Unassembled WGS sequence"/>
</dbReference>
<name>A0A2P2E508_9LEPT</name>
<dbReference type="Pfam" id="PF17680">
    <property type="entry name" value="FlgO"/>
    <property type="match status" value="1"/>
</dbReference>
<comment type="caution">
    <text evidence="2">The sequence shown here is derived from an EMBL/GenBank/DDBJ whole genome shotgun (WGS) entry which is preliminary data.</text>
</comment>
<evidence type="ECO:0000259" key="1">
    <source>
        <dbReference type="Pfam" id="PF17680"/>
    </source>
</evidence>
<evidence type="ECO:0000313" key="3">
    <source>
        <dbReference type="Proteomes" id="UP000245133"/>
    </source>
</evidence>
<proteinExistence type="predicted"/>
<dbReference type="InterPro" id="IPR041215">
    <property type="entry name" value="FlgO_dom"/>
</dbReference>
<reference evidence="2 3" key="1">
    <citation type="submission" date="2018-02" db="EMBL/GenBank/DDBJ databases">
        <title>Novel Leptospira species isolated from soil and water in Japan.</title>
        <authorList>
            <person name="Nakao R."/>
            <person name="Masuzawa T."/>
        </authorList>
    </citation>
    <scope>NUCLEOTIDE SEQUENCE [LARGE SCALE GENOMIC DNA]</scope>
    <source>
        <strain evidence="2 3">YH101</strain>
    </source>
</reference>